<feature type="active site" evidence="2">
    <location>
        <position position="22"/>
    </location>
</feature>
<keyword evidence="2" id="KW-0479">Metal-binding</keyword>
<comment type="function">
    <text evidence="2">Catalyzes the condensation of isopentenyl diphosphate (IPP) with allylic pyrophosphates generating different type of terpenoids.</text>
</comment>
<evidence type="ECO:0000256" key="2">
    <source>
        <dbReference type="HAMAP-Rule" id="MF_01139"/>
    </source>
</evidence>
<dbReference type="Proteomes" id="UP000824264">
    <property type="component" value="Unassembled WGS sequence"/>
</dbReference>
<feature type="binding site" evidence="2">
    <location>
        <begin position="67"/>
        <end position="69"/>
    </location>
    <ligand>
        <name>substrate</name>
    </ligand>
</feature>
<keyword evidence="2" id="KW-0460">Magnesium</keyword>
<feature type="binding site" evidence="2">
    <location>
        <position position="186"/>
    </location>
    <ligand>
        <name>substrate</name>
    </ligand>
</feature>
<feature type="active site" description="Proton acceptor" evidence="2">
    <location>
        <position position="70"/>
    </location>
</feature>
<feature type="binding site" evidence="2">
    <location>
        <position position="205"/>
    </location>
    <ligand>
        <name>Mg(2+)</name>
        <dbReference type="ChEBI" id="CHEBI:18420"/>
    </ligand>
</feature>
<dbReference type="GO" id="GO:0008834">
    <property type="term" value="F:ditrans,polycis-undecaprenyl-diphosphate synthase [(2E,6E)-farnesyl-diphosphate specific] activity"/>
    <property type="evidence" value="ECO:0007669"/>
    <property type="project" value="TreeGrafter"/>
</dbReference>
<dbReference type="NCBIfam" id="TIGR00055">
    <property type="entry name" value="uppS"/>
    <property type="match status" value="1"/>
</dbReference>
<feature type="binding site" evidence="2">
    <location>
        <position position="73"/>
    </location>
    <ligand>
        <name>substrate</name>
    </ligand>
</feature>
<dbReference type="GO" id="GO:0005829">
    <property type="term" value="C:cytosol"/>
    <property type="evidence" value="ECO:0007669"/>
    <property type="project" value="TreeGrafter"/>
</dbReference>
<dbReference type="SUPFAM" id="SSF64005">
    <property type="entry name" value="Undecaprenyl diphosphate synthase"/>
    <property type="match status" value="1"/>
</dbReference>
<reference evidence="3" key="1">
    <citation type="journal article" date="2021" name="PeerJ">
        <title>Extensive microbial diversity within the chicken gut microbiome revealed by metagenomics and culture.</title>
        <authorList>
            <person name="Gilroy R."/>
            <person name="Ravi A."/>
            <person name="Getino M."/>
            <person name="Pursley I."/>
            <person name="Horton D.L."/>
            <person name="Alikhan N.F."/>
            <person name="Baker D."/>
            <person name="Gharbi K."/>
            <person name="Hall N."/>
            <person name="Watson M."/>
            <person name="Adriaenssens E.M."/>
            <person name="Foster-Nyarko E."/>
            <person name="Jarju S."/>
            <person name="Secka A."/>
            <person name="Antonio M."/>
            <person name="Oren A."/>
            <person name="Chaudhuri R.R."/>
            <person name="La Ragione R."/>
            <person name="Hildebrand F."/>
            <person name="Pallen M.J."/>
        </authorList>
    </citation>
    <scope>NUCLEOTIDE SEQUENCE</scope>
    <source>
        <strain evidence="3">ChiSxjej5B17-1746</strain>
    </source>
</reference>
<keyword evidence="1 2" id="KW-0808">Transferase</keyword>
<feature type="binding site" evidence="2">
    <location>
        <position position="35"/>
    </location>
    <ligand>
        <name>substrate</name>
    </ligand>
</feature>
<dbReference type="InterPro" id="IPR036424">
    <property type="entry name" value="UPP_synth-like_sf"/>
</dbReference>
<dbReference type="PANTHER" id="PTHR10291">
    <property type="entry name" value="DEHYDRODOLICHYL DIPHOSPHATE SYNTHASE FAMILY MEMBER"/>
    <property type="match status" value="1"/>
</dbReference>
<protein>
    <recommendedName>
        <fullName evidence="2">Isoprenyl transferase</fullName>
        <ecNumber evidence="2">2.5.1.-</ecNumber>
    </recommendedName>
</protein>
<reference evidence="3" key="2">
    <citation type="submission" date="2021-04" db="EMBL/GenBank/DDBJ databases">
        <authorList>
            <person name="Gilroy R."/>
        </authorList>
    </citation>
    <scope>NUCLEOTIDE SEQUENCE</scope>
    <source>
        <strain evidence="3">ChiSxjej5B17-1746</strain>
    </source>
</reference>
<comment type="subunit">
    <text evidence="2">Homodimer.</text>
</comment>
<comment type="caution">
    <text evidence="3">The sequence shown here is derived from an EMBL/GenBank/DDBJ whole genome shotgun (WGS) entry which is preliminary data.</text>
</comment>
<sequence>MPDSPHSLDPSALPAHVAIIMDGNGRWAQERGLSRSEGHKAGVRAAKAIVTECRTLGIRHLTLYTFSQENWGRPRDEVSLLFQLLVRFLGDELSSMEKNGICLRVFGDVDGLPLAARTALRHAMNRTARCEGMIVNLALNYSGREEILRAARLLMEKGVRPDGVTEEAFRACLYSAGQPDPDLLIRTSGELRISNYLTFQSAYSELYFTSTYWPDFTPEELRKALRDYAGRSRRFGLTQEQIP</sequence>
<dbReference type="HAMAP" id="MF_01139">
    <property type="entry name" value="ISPT"/>
    <property type="match status" value="1"/>
</dbReference>
<feature type="binding site" evidence="2">
    <location>
        <position position="27"/>
    </location>
    <ligand>
        <name>substrate</name>
    </ligand>
</feature>
<dbReference type="Gene3D" id="3.40.1180.10">
    <property type="entry name" value="Decaprenyl diphosphate synthase-like"/>
    <property type="match status" value="1"/>
</dbReference>
<accession>A0A9D1R2T4</accession>
<feature type="binding site" evidence="2">
    <location>
        <begin position="192"/>
        <end position="194"/>
    </location>
    <ligand>
        <name>substrate</name>
    </ligand>
</feature>
<feature type="binding site" evidence="2">
    <location>
        <position position="71"/>
    </location>
    <ligand>
        <name>substrate</name>
    </ligand>
</feature>
<evidence type="ECO:0000313" key="4">
    <source>
        <dbReference type="Proteomes" id="UP000824264"/>
    </source>
</evidence>
<dbReference type="CDD" id="cd00475">
    <property type="entry name" value="Cis_IPPS"/>
    <property type="match status" value="1"/>
</dbReference>
<comment type="cofactor">
    <cofactor evidence="2">
        <name>Mg(2+)</name>
        <dbReference type="ChEBI" id="CHEBI:18420"/>
    </cofactor>
    <text evidence="2">Binds 2 magnesium ions per subunit.</text>
</comment>
<feature type="binding site" evidence="2">
    <location>
        <position position="22"/>
    </location>
    <ligand>
        <name>Mg(2+)</name>
        <dbReference type="ChEBI" id="CHEBI:18420"/>
    </ligand>
</feature>
<dbReference type="EC" id="2.5.1.-" evidence="2"/>
<dbReference type="PANTHER" id="PTHR10291:SF0">
    <property type="entry name" value="DEHYDRODOLICHYL DIPHOSPHATE SYNTHASE 2"/>
    <property type="match status" value="1"/>
</dbReference>
<comment type="similarity">
    <text evidence="2">Belongs to the UPP synthase family.</text>
</comment>
<feature type="binding site" evidence="2">
    <location>
        <begin position="23"/>
        <end position="26"/>
    </location>
    <ligand>
        <name>substrate</name>
    </ligand>
</feature>
<feature type="binding site" evidence="2">
    <location>
        <position position="39"/>
    </location>
    <ligand>
        <name>substrate</name>
    </ligand>
</feature>
<gene>
    <name evidence="3" type="primary">uppS</name>
    <name evidence="3" type="ORF">H9874_11870</name>
</gene>
<dbReference type="Pfam" id="PF01255">
    <property type="entry name" value="Prenyltransf"/>
    <property type="match status" value="1"/>
</dbReference>
<dbReference type="AlphaFoldDB" id="A0A9D1R2T4"/>
<name>A0A9D1R2T4_9BACT</name>
<dbReference type="GO" id="GO:0000287">
    <property type="term" value="F:magnesium ion binding"/>
    <property type="evidence" value="ECO:0007669"/>
    <property type="project" value="UniProtKB-UniRule"/>
</dbReference>
<dbReference type="FunFam" id="3.40.1180.10:FF:000001">
    <property type="entry name" value="(2E,6E)-farnesyl-diphosphate-specific ditrans,polycis-undecaprenyl-diphosphate synthase"/>
    <property type="match status" value="1"/>
</dbReference>
<dbReference type="GO" id="GO:0016094">
    <property type="term" value="P:polyprenol biosynthetic process"/>
    <property type="evidence" value="ECO:0007669"/>
    <property type="project" value="TreeGrafter"/>
</dbReference>
<dbReference type="InterPro" id="IPR001441">
    <property type="entry name" value="UPP_synth-like"/>
</dbReference>
<evidence type="ECO:0000256" key="1">
    <source>
        <dbReference type="ARBA" id="ARBA00022679"/>
    </source>
</evidence>
<evidence type="ECO:0000313" key="3">
    <source>
        <dbReference type="EMBL" id="HIW79820.1"/>
    </source>
</evidence>
<dbReference type="EMBL" id="DXGI01000446">
    <property type="protein sequence ID" value="HIW79820.1"/>
    <property type="molecule type" value="Genomic_DNA"/>
</dbReference>
<organism evidence="3 4">
    <name type="scientific">Candidatus Bilophila faecipullorum</name>
    <dbReference type="NCBI Taxonomy" id="2838482"/>
    <lineage>
        <taxon>Bacteria</taxon>
        <taxon>Pseudomonadati</taxon>
        <taxon>Thermodesulfobacteriota</taxon>
        <taxon>Desulfovibrionia</taxon>
        <taxon>Desulfovibrionales</taxon>
        <taxon>Desulfovibrionaceae</taxon>
        <taxon>Bilophila</taxon>
    </lineage>
</organism>
<proteinExistence type="inferred from homology"/>